<evidence type="ECO:0000256" key="8">
    <source>
        <dbReference type="ARBA" id="ARBA00023136"/>
    </source>
</evidence>
<evidence type="ECO:0000256" key="3">
    <source>
        <dbReference type="ARBA" id="ARBA00010063"/>
    </source>
</evidence>
<evidence type="ECO:0000313" key="11">
    <source>
        <dbReference type="Proteomes" id="UP000694923"/>
    </source>
</evidence>
<feature type="transmembrane region" description="Helical" evidence="10">
    <location>
        <begin position="100"/>
        <end position="126"/>
    </location>
</feature>
<dbReference type="Proteomes" id="UP000694923">
    <property type="component" value="Unplaced"/>
</dbReference>
<reference evidence="12" key="1">
    <citation type="submission" date="2025-08" db="UniProtKB">
        <authorList>
            <consortium name="RefSeq"/>
        </authorList>
    </citation>
    <scope>IDENTIFICATION</scope>
</reference>
<keyword evidence="6" id="KW-0256">Endoplasmic reticulum</keyword>
<keyword evidence="5 10" id="KW-0812">Transmembrane</keyword>
<comment type="subcellular location">
    <subcellularLocation>
        <location evidence="1">Cell membrane</location>
        <topology evidence="1">Single-pass membrane protein</topology>
    </subcellularLocation>
    <subcellularLocation>
        <location evidence="2">Endoplasmic reticulum membrane</location>
        <topology evidence="2">Single-pass membrane protein</topology>
    </subcellularLocation>
</comment>
<evidence type="ECO:0000256" key="5">
    <source>
        <dbReference type="ARBA" id="ARBA00022692"/>
    </source>
</evidence>
<evidence type="ECO:0000256" key="7">
    <source>
        <dbReference type="ARBA" id="ARBA00022989"/>
    </source>
</evidence>
<proteinExistence type="inferred from homology"/>
<keyword evidence="4" id="KW-1003">Cell membrane</keyword>
<evidence type="ECO:0000256" key="2">
    <source>
        <dbReference type="ARBA" id="ARBA00004389"/>
    </source>
</evidence>
<keyword evidence="12" id="KW-0675">Receptor</keyword>
<organism evidence="11 12">
    <name type="scientific">Galeopterus variegatus</name>
    <name type="common">Malayan flying lemur</name>
    <name type="synonym">Cynocephalus variegatus</name>
    <dbReference type="NCBI Taxonomy" id="482537"/>
    <lineage>
        <taxon>Eukaryota</taxon>
        <taxon>Metazoa</taxon>
        <taxon>Chordata</taxon>
        <taxon>Craniata</taxon>
        <taxon>Vertebrata</taxon>
        <taxon>Euteleostomi</taxon>
        <taxon>Mammalia</taxon>
        <taxon>Eutheria</taxon>
        <taxon>Euarchontoglires</taxon>
        <taxon>Dermoptera</taxon>
        <taxon>Cynocephalidae</taxon>
        <taxon>Galeopterus</taxon>
    </lineage>
</organism>
<name>A0ABM0R4B0_GALVR</name>
<keyword evidence="11" id="KW-1185">Reference proteome</keyword>
<evidence type="ECO:0000256" key="1">
    <source>
        <dbReference type="ARBA" id="ARBA00004162"/>
    </source>
</evidence>
<gene>
    <name evidence="12" type="primary">MRAP</name>
</gene>
<dbReference type="RefSeq" id="XP_008575451.1">
    <property type="nucleotide sequence ID" value="XM_008577229.1"/>
</dbReference>
<feature type="region of interest" description="Disordered" evidence="9">
    <location>
        <begin position="167"/>
        <end position="236"/>
    </location>
</feature>
<evidence type="ECO:0000313" key="12">
    <source>
        <dbReference type="RefSeq" id="XP_008575451.1"/>
    </source>
</evidence>
<accession>A0ABM0R4B0</accession>
<dbReference type="PANTHER" id="PTHR28675">
    <property type="entry name" value="MELANOCORTIN-2 RECEPTOR ACCESSORY PROTEIN 2"/>
    <property type="match status" value="1"/>
</dbReference>
<keyword evidence="7 10" id="KW-1133">Transmembrane helix</keyword>
<feature type="compositionally biased region" description="Basic and acidic residues" evidence="9">
    <location>
        <begin position="220"/>
        <end position="229"/>
    </location>
</feature>
<dbReference type="Pfam" id="PF15183">
    <property type="entry name" value="MRAP"/>
    <property type="match status" value="1"/>
</dbReference>
<protein>
    <submittedName>
        <fullName evidence="12">Melanocortin-2 receptor accessory protein</fullName>
    </submittedName>
</protein>
<evidence type="ECO:0000256" key="10">
    <source>
        <dbReference type="SAM" id="Phobius"/>
    </source>
</evidence>
<dbReference type="GeneID" id="103594048"/>
<evidence type="ECO:0000256" key="9">
    <source>
        <dbReference type="SAM" id="MobiDB-lite"/>
    </source>
</evidence>
<dbReference type="InterPro" id="IPR028111">
    <property type="entry name" value="MRAP"/>
</dbReference>
<keyword evidence="8 10" id="KW-0472">Membrane</keyword>
<dbReference type="PANTHER" id="PTHR28675:SF2">
    <property type="entry name" value="MELANOCORTIN-2 RECEPTOR ACCESSORY PROTEIN"/>
    <property type="match status" value="1"/>
</dbReference>
<evidence type="ECO:0000256" key="4">
    <source>
        <dbReference type="ARBA" id="ARBA00022475"/>
    </source>
</evidence>
<comment type="similarity">
    <text evidence="3">Belongs to the MRAP family.</text>
</comment>
<sequence>MSGTAPDLPSSQTALISRLALSLETHRHTWIIPTELIRQSPPRASERSPGCEPTGLPWLPSAADMANGTNTSAPYYSYEYYLDYLDLIPVDEKKLKAHKYAIVTAFWVSLAAFLVLLFLILLYMSWSGSQQMRNSPQHHQQCLWSHCLNLPLCIWRHLLCHRFPGGTSQAPPGSVEEPGSRDGPDQQLQPESSPASPPMAPRPTSGNWPSMGVLTASADVRNKPREPPPGDRTSQL</sequence>
<evidence type="ECO:0000256" key="6">
    <source>
        <dbReference type="ARBA" id="ARBA00022824"/>
    </source>
</evidence>